<name>A0ACC1T1X7_9APHY</name>
<accession>A0ACC1T1X7</accession>
<reference evidence="1" key="1">
    <citation type="submission" date="2022-07" db="EMBL/GenBank/DDBJ databases">
        <title>Genome Sequence of Phlebia brevispora.</title>
        <authorList>
            <person name="Buettner E."/>
        </authorList>
    </citation>
    <scope>NUCLEOTIDE SEQUENCE</scope>
    <source>
        <strain evidence="1">MPL23</strain>
    </source>
</reference>
<evidence type="ECO:0000313" key="2">
    <source>
        <dbReference type="Proteomes" id="UP001148662"/>
    </source>
</evidence>
<comment type="caution">
    <text evidence="1">The sequence shown here is derived from an EMBL/GenBank/DDBJ whole genome shotgun (WGS) entry which is preliminary data.</text>
</comment>
<organism evidence="1 2">
    <name type="scientific">Phlebia brevispora</name>
    <dbReference type="NCBI Taxonomy" id="194682"/>
    <lineage>
        <taxon>Eukaryota</taxon>
        <taxon>Fungi</taxon>
        <taxon>Dikarya</taxon>
        <taxon>Basidiomycota</taxon>
        <taxon>Agaricomycotina</taxon>
        <taxon>Agaricomycetes</taxon>
        <taxon>Polyporales</taxon>
        <taxon>Meruliaceae</taxon>
        <taxon>Phlebia</taxon>
    </lineage>
</organism>
<keyword evidence="2" id="KW-1185">Reference proteome</keyword>
<proteinExistence type="predicted"/>
<evidence type="ECO:0000313" key="1">
    <source>
        <dbReference type="EMBL" id="KAJ3551225.1"/>
    </source>
</evidence>
<sequence>MPKAAPYPCNPTEFEWRPSTQLYACLLCPHNRQGQNIAIRPSAFKQHCDTSKHRRCIHLRNLQSSVSKDLLESSSTITPSSGSFSTPTPQVSSGVPRTSKDQDQDMDIEELTSALNLAAEEDGGSEDEDEDMWDEEFMHEWMHVLETSPTDYYEDLLAALERGDRLSTTTCRWEEELDAESPDTVFPIPGEEARLKTASTDANNPFHPWPSMALFITHLLFSSPRIHFSETQKTAVLEWAKSLGAQDVPSLYAVKTCQARITKLIGDPTERVVSKSGTIFYINDVAKAIANLQDYANPLTRCSMEDYPIDAQGRMTQVQNGQKMLLDLPDDFGSPTVRVDQEIYFIQELLQLANKRYFIPQRFFKIRGSRTGSEHEKSTTDELHALGLMVSRSSAGYQVNESERVIIPIKQFFRSFVELQANEKIRFVASSVHWESKMPHPIREKANGRMVYSVPILVFMDDVSGNISKQWNKHYVVYMSNGNMPREMIDKEFCVRFVTSSPHATPMELMDALKLSIEKADMNGVTAWDSLHHEEVLLQLYPLLFAGDNPMQAEECSHGGLNCNLFCRTCMIGGSKAYKSSNDGYESLFHCGELRDPSATAAEVLKQLDSSVKPGARTKVKNAVTASGCSDSATKEITEFLTTLGLKLRARNRALSEQEVAEELEKEMSHWLAGQRKEECINPLLGIPGVNIHMDTPTEILHTILLGAVKYFWAQSIHIIEDHNYTEIFETRLASLDTSGLKDPDLRPEYIIRYKGGLIGKHFKSLAQVMPFLIYDLVSSDLLDAWSIIGRLVVLLWHTTINNTEEYIADLTRTIEDFLNATARCSPSLLFTKPKLHFLLHLPAYIRRFGPALLFSTECYESFNHVFKLTNIYSNRQAPSRDSCRMFAAQDVVKHIATGGFWFQPDRNKWICAGDSILEYLKDNSMFAHLLGLDTREHNPIGYVELQKNDSKERSTVVWPQSLCCKDQTAVRRANEKFYLGKSVVVNNGDKACLQNFVIYKNQSQTAIGRVSEILSKFREPHEAALIAVDQMSFQETEHDVLHLPRLQFTHQTIGLKAEELLAVINVQHDCLTAKCLSNDEVPCYQEREKTGRMRTTVQHNHADEDHYIMNRYALHNHELIASVTPSGLLCKTPIVQNGPDVRRSAAERLRENLRIQKETKASRAAKAAVTVARKDPK</sequence>
<dbReference type="EMBL" id="JANHOG010000835">
    <property type="protein sequence ID" value="KAJ3551225.1"/>
    <property type="molecule type" value="Genomic_DNA"/>
</dbReference>
<gene>
    <name evidence="1" type="ORF">NM688_g4827</name>
</gene>
<protein>
    <submittedName>
        <fullName evidence="1">Uncharacterized protein</fullName>
    </submittedName>
</protein>
<dbReference type="Proteomes" id="UP001148662">
    <property type="component" value="Unassembled WGS sequence"/>
</dbReference>